<dbReference type="Proteomes" id="UP001153620">
    <property type="component" value="Chromosome 2"/>
</dbReference>
<evidence type="ECO:0000313" key="7">
    <source>
        <dbReference type="Proteomes" id="UP001153620"/>
    </source>
</evidence>
<evidence type="ECO:0008006" key="8">
    <source>
        <dbReference type="Google" id="ProtNLM"/>
    </source>
</evidence>
<dbReference type="GO" id="GO:0008194">
    <property type="term" value="F:UDP-glycosyltransferase activity"/>
    <property type="evidence" value="ECO:0007669"/>
    <property type="project" value="InterPro"/>
</dbReference>
<keyword evidence="4" id="KW-0472">Membrane</keyword>
<feature type="signal peptide" evidence="5">
    <location>
        <begin position="1"/>
        <end position="19"/>
    </location>
</feature>
<evidence type="ECO:0000256" key="1">
    <source>
        <dbReference type="ARBA" id="ARBA00009995"/>
    </source>
</evidence>
<dbReference type="FunFam" id="3.40.50.2000:FF:000050">
    <property type="entry name" value="UDP-glucuronosyltransferase"/>
    <property type="match status" value="1"/>
</dbReference>
<keyword evidence="5" id="KW-0732">Signal</keyword>
<dbReference type="EMBL" id="OU895878">
    <property type="protein sequence ID" value="CAG9804991.1"/>
    <property type="molecule type" value="Genomic_DNA"/>
</dbReference>
<gene>
    <name evidence="6" type="ORF">CHIRRI_LOCUS7868</name>
</gene>
<evidence type="ECO:0000256" key="4">
    <source>
        <dbReference type="SAM" id="Phobius"/>
    </source>
</evidence>
<reference evidence="6" key="1">
    <citation type="submission" date="2022-01" db="EMBL/GenBank/DDBJ databases">
        <authorList>
            <person name="King R."/>
        </authorList>
    </citation>
    <scope>NUCLEOTIDE SEQUENCE</scope>
</reference>
<dbReference type="SUPFAM" id="SSF53756">
    <property type="entry name" value="UDP-Glycosyltransferase/glycogen phosphorylase"/>
    <property type="match status" value="1"/>
</dbReference>
<name>A0A9N9RU70_9DIPT</name>
<comment type="similarity">
    <text evidence="1">Belongs to the UDP-glycosyltransferase family.</text>
</comment>
<dbReference type="CDD" id="cd03784">
    <property type="entry name" value="GT1_Gtf-like"/>
    <property type="match status" value="1"/>
</dbReference>
<dbReference type="InterPro" id="IPR002213">
    <property type="entry name" value="UDP_glucos_trans"/>
</dbReference>
<evidence type="ECO:0000313" key="6">
    <source>
        <dbReference type="EMBL" id="CAG9804991.1"/>
    </source>
</evidence>
<sequence>MKYLYFFVIFCALIYTAESGNILAIFQFPYFSHQRFHQTVLQILLDEGHTVTVFSTHPHDYKDHPNVTQYVFEDSIKIHKKYTDMLMYRKKKLHYSQILIQHEARAYFEAAEHELSHPELQKMITNTSAYQFDLVIAECVVCTSFLFAEVYDCPVAIVSAIDAPYMIHNMMGNDINPFKYAESLFLPYIHGEMTILQMVDSLMFQLFYEFIFNCVHIYNNVRMNYNHFSHLGLSTAKSPNHRISLLMTNTNQAFGHVRATMPHTIQIGYTHVEEPKEITDLELKDFLDKSSNGVIIKALGSTVNTKSLGIENVKKFLKVFSKTNMSVLWKLDEVEEGLEIPPNVKIVSWLPLSDALAHPNVKLLIFHGGIFTAYEAIDRGVPMITFPLAYDQFTNARLMAHKGIAMEMDLNSFEDSELTSAIQEMTKPKYAANVREMRSLAYDQPINNRDLIVWHVNNAIKHKLYYARDFGNFSYFGTPLKQCFVYFAAFVLLIIYLVRRKFKKVDEKLKKL</sequence>
<keyword evidence="7" id="KW-1185">Reference proteome</keyword>
<protein>
    <recommendedName>
        <fullName evidence="8">UDP-glucuronosyltransferase</fullName>
    </recommendedName>
</protein>
<dbReference type="AlphaFoldDB" id="A0A9N9RU70"/>
<reference evidence="6" key="2">
    <citation type="submission" date="2022-10" db="EMBL/GenBank/DDBJ databases">
        <authorList>
            <consortium name="ENA_rothamsted_submissions"/>
            <consortium name="culmorum"/>
            <person name="King R."/>
        </authorList>
    </citation>
    <scope>NUCLEOTIDE SEQUENCE</scope>
</reference>
<feature type="chain" id="PRO_5040398404" description="UDP-glucuronosyltransferase" evidence="5">
    <location>
        <begin position="20"/>
        <end position="512"/>
    </location>
</feature>
<dbReference type="PANTHER" id="PTHR48043">
    <property type="entry name" value="EG:EG0003.4 PROTEIN-RELATED"/>
    <property type="match status" value="1"/>
</dbReference>
<proteinExistence type="inferred from homology"/>
<keyword evidence="4" id="KW-0812">Transmembrane</keyword>
<evidence type="ECO:0000256" key="2">
    <source>
        <dbReference type="ARBA" id="ARBA00022676"/>
    </source>
</evidence>
<evidence type="ECO:0000256" key="5">
    <source>
        <dbReference type="SAM" id="SignalP"/>
    </source>
</evidence>
<keyword evidence="3" id="KW-0808">Transferase</keyword>
<accession>A0A9N9RU70</accession>
<feature type="transmembrane region" description="Helical" evidence="4">
    <location>
        <begin position="484"/>
        <end position="502"/>
    </location>
</feature>
<dbReference type="Pfam" id="PF00201">
    <property type="entry name" value="UDPGT"/>
    <property type="match status" value="1"/>
</dbReference>
<organism evidence="6 7">
    <name type="scientific">Chironomus riparius</name>
    <dbReference type="NCBI Taxonomy" id="315576"/>
    <lineage>
        <taxon>Eukaryota</taxon>
        <taxon>Metazoa</taxon>
        <taxon>Ecdysozoa</taxon>
        <taxon>Arthropoda</taxon>
        <taxon>Hexapoda</taxon>
        <taxon>Insecta</taxon>
        <taxon>Pterygota</taxon>
        <taxon>Neoptera</taxon>
        <taxon>Endopterygota</taxon>
        <taxon>Diptera</taxon>
        <taxon>Nematocera</taxon>
        <taxon>Chironomoidea</taxon>
        <taxon>Chironomidae</taxon>
        <taxon>Chironominae</taxon>
        <taxon>Chironomus</taxon>
    </lineage>
</organism>
<keyword evidence="2" id="KW-0328">Glycosyltransferase</keyword>
<dbReference type="OrthoDB" id="5835829at2759"/>
<keyword evidence="4" id="KW-1133">Transmembrane helix</keyword>
<dbReference type="InterPro" id="IPR050271">
    <property type="entry name" value="UDP-glycosyltransferase"/>
</dbReference>
<evidence type="ECO:0000256" key="3">
    <source>
        <dbReference type="ARBA" id="ARBA00022679"/>
    </source>
</evidence>
<dbReference type="PANTHER" id="PTHR48043:SF159">
    <property type="entry name" value="EG:EG0003.4 PROTEIN-RELATED"/>
    <property type="match status" value="1"/>
</dbReference>
<dbReference type="Gene3D" id="3.40.50.2000">
    <property type="entry name" value="Glycogen Phosphorylase B"/>
    <property type="match status" value="1"/>
</dbReference>